<accession>Q11F99</accession>
<dbReference type="GO" id="GO:0015226">
    <property type="term" value="F:carnitine transmembrane transporter activity"/>
    <property type="evidence" value="ECO:0007669"/>
    <property type="project" value="TreeGrafter"/>
</dbReference>
<comment type="similarity">
    <text evidence="7">Belongs to the binding-protein-dependent transport system permease family.</text>
</comment>
<feature type="transmembrane region" description="Helical" evidence="7">
    <location>
        <begin position="91"/>
        <end position="108"/>
    </location>
</feature>
<dbReference type="SUPFAM" id="SSF161098">
    <property type="entry name" value="MetI-like"/>
    <property type="match status" value="1"/>
</dbReference>
<keyword evidence="4 7" id="KW-0812">Transmembrane</keyword>
<dbReference type="EMBL" id="CP000390">
    <property type="protein sequence ID" value="ABG63926.1"/>
    <property type="molecule type" value="Genomic_DNA"/>
</dbReference>
<proteinExistence type="inferred from homology"/>
<dbReference type="GO" id="GO:0043190">
    <property type="term" value="C:ATP-binding cassette (ABC) transporter complex"/>
    <property type="evidence" value="ECO:0007669"/>
    <property type="project" value="TreeGrafter"/>
</dbReference>
<keyword evidence="5 7" id="KW-1133">Transmembrane helix</keyword>
<reference evidence="9" key="1">
    <citation type="submission" date="2006-06" db="EMBL/GenBank/DDBJ databases">
        <title>Complete sequence of chromosome of Chelativorans sp. BNC1.</title>
        <authorList>
            <consortium name="US DOE Joint Genome Institute"/>
            <person name="Copeland A."/>
            <person name="Lucas S."/>
            <person name="Lapidus A."/>
            <person name="Barry K."/>
            <person name="Detter J.C."/>
            <person name="Glavina del Rio T."/>
            <person name="Hammon N."/>
            <person name="Israni S."/>
            <person name="Dalin E."/>
            <person name="Tice H."/>
            <person name="Pitluck S."/>
            <person name="Chertkov O."/>
            <person name="Brettin T."/>
            <person name="Bruce D."/>
            <person name="Han C."/>
            <person name="Tapia R."/>
            <person name="Gilna P."/>
            <person name="Schmutz J."/>
            <person name="Larimer F."/>
            <person name="Land M."/>
            <person name="Hauser L."/>
            <person name="Kyrpides N."/>
            <person name="Mikhailova N."/>
            <person name="Richardson P."/>
        </authorList>
    </citation>
    <scope>NUCLEOTIDE SEQUENCE</scope>
    <source>
        <strain evidence="9">BNC1</strain>
    </source>
</reference>
<feature type="transmembrane region" description="Helical" evidence="7">
    <location>
        <begin position="64"/>
        <end position="84"/>
    </location>
</feature>
<evidence type="ECO:0000256" key="3">
    <source>
        <dbReference type="ARBA" id="ARBA00022475"/>
    </source>
</evidence>
<dbReference type="GO" id="GO:0015871">
    <property type="term" value="P:choline transport"/>
    <property type="evidence" value="ECO:0007669"/>
    <property type="project" value="TreeGrafter"/>
</dbReference>
<keyword evidence="2 7" id="KW-0813">Transport</keyword>
<evidence type="ECO:0000256" key="1">
    <source>
        <dbReference type="ARBA" id="ARBA00004651"/>
    </source>
</evidence>
<dbReference type="HOGENOM" id="CLU_028473_1_0_5"/>
<comment type="subcellular location">
    <subcellularLocation>
        <location evidence="1 7">Cell membrane</location>
        <topology evidence="1 7">Multi-pass membrane protein</topology>
    </subcellularLocation>
</comment>
<evidence type="ECO:0000256" key="5">
    <source>
        <dbReference type="ARBA" id="ARBA00022989"/>
    </source>
</evidence>
<evidence type="ECO:0000256" key="4">
    <source>
        <dbReference type="ARBA" id="ARBA00022692"/>
    </source>
</evidence>
<evidence type="ECO:0000259" key="8">
    <source>
        <dbReference type="PROSITE" id="PS50928"/>
    </source>
</evidence>
<organism evidence="9">
    <name type="scientific">Chelativorans sp. (strain BNC1)</name>
    <dbReference type="NCBI Taxonomy" id="266779"/>
    <lineage>
        <taxon>Bacteria</taxon>
        <taxon>Pseudomonadati</taxon>
        <taxon>Pseudomonadota</taxon>
        <taxon>Alphaproteobacteria</taxon>
        <taxon>Hyphomicrobiales</taxon>
        <taxon>Phyllobacteriaceae</taxon>
        <taxon>Chelativorans</taxon>
    </lineage>
</organism>
<feature type="transmembrane region" description="Helical" evidence="7">
    <location>
        <begin position="114"/>
        <end position="137"/>
    </location>
</feature>
<feature type="domain" description="ABC transmembrane type-1" evidence="8">
    <location>
        <begin position="111"/>
        <end position="290"/>
    </location>
</feature>
<evidence type="ECO:0000256" key="7">
    <source>
        <dbReference type="RuleBase" id="RU363032"/>
    </source>
</evidence>
<keyword evidence="3" id="KW-1003">Cell membrane</keyword>
<protein>
    <submittedName>
        <fullName evidence="9">Binding-protein-dependent transport systems inner membrane component</fullName>
    </submittedName>
</protein>
<dbReference type="Pfam" id="PF00528">
    <property type="entry name" value="BPD_transp_1"/>
    <property type="match status" value="1"/>
</dbReference>
<dbReference type="FunFam" id="1.10.3720.10:FF:000001">
    <property type="entry name" value="Glycine betaine ABC transporter, permease"/>
    <property type="match status" value="1"/>
</dbReference>
<dbReference type="CDD" id="cd06261">
    <property type="entry name" value="TM_PBP2"/>
    <property type="match status" value="1"/>
</dbReference>
<keyword evidence="6 7" id="KW-0472">Membrane</keyword>
<sequence length="300" mass="32594">MGAPHFRAVRFPKALKERAVFPKSLEFSISQPINDFVAFLIESYGETFRAISNFILSGLLQIEWVLRALPWWGTILIFMAVAYLCVRNYKLPLLVGGLLMLAGMLGLWDLTMQTLALMLMATLISCLVGIPTGVLVAKVRVMRNILIPMLDIMQTMPSFVYLIPAIMLFGLGKVPAVLATIIYGVPPLIRLTSLGIRQVDQEVVEAALAFGSSSRQILFGVELPLAVPTILAGLNQTIMMSLSMVVVSSMIGARGLGQQVLEGIQTLDVGKGLEAGVGIVILAVVLDRITQGLGQSQRRD</sequence>
<dbReference type="KEGG" id="mes:Meso_2542"/>
<dbReference type="PANTHER" id="PTHR47737:SF1">
    <property type="entry name" value="GLYCINE BETAINE_PROLINE BETAINE TRANSPORT SYSTEM PERMEASE PROTEIN PROW"/>
    <property type="match status" value="1"/>
</dbReference>
<evidence type="ECO:0000313" key="9">
    <source>
        <dbReference type="EMBL" id="ABG63926.1"/>
    </source>
</evidence>
<dbReference type="STRING" id="266779.Meso_2542"/>
<evidence type="ECO:0000256" key="2">
    <source>
        <dbReference type="ARBA" id="ARBA00022448"/>
    </source>
</evidence>
<dbReference type="Gene3D" id="1.10.3720.10">
    <property type="entry name" value="MetI-like"/>
    <property type="match status" value="1"/>
</dbReference>
<dbReference type="PANTHER" id="PTHR47737">
    <property type="entry name" value="GLYCINE BETAINE/PROLINE BETAINE TRANSPORT SYSTEM PERMEASE PROTEIN PROW"/>
    <property type="match status" value="1"/>
</dbReference>
<gene>
    <name evidence="9" type="ordered locus">Meso_2542</name>
</gene>
<dbReference type="InterPro" id="IPR035906">
    <property type="entry name" value="MetI-like_sf"/>
</dbReference>
<dbReference type="PROSITE" id="PS50928">
    <property type="entry name" value="ABC_TM1"/>
    <property type="match status" value="1"/>
</dbReference>
<dbReference type="eggNOG" id="COG4176">
    <property type="taxonomic scope" value="Bacteria"/>
</dbReference>
<feature type="transmembrane region" description="Helical" evidence="7">
    <location>
        <begin position="158"/>
        <end position="185"/>
    </location>
</feature>
<evidence type="ECO:0000256" key="6">
    <source>
        <dbReference type="ARBA" id="ARBA00023136"/>
    </source>
</evidence>
<dbReference type="InterPro" id="IPR000515">
    <property type="entry name" value="MetI-like"/>
</dbReference>
<dbReference type="GO" id="GO:0005275">
    <property type="term" value="F:amine transmembrane transporter activity"/>
    <property type="evidence" value="ECO:0007669"/>
    <property type="project" value="TreeGrafter"/>
</dbReference>
<name>Q11F99_CHESB</name>
<dbReference type="GO" id="GO:0031460">
    <property type="term" value="P:glycine betaine transport"/>
    <property type="evidence" value="ECO:0007669"/>
    <property type="project" value="TreeGrafter"/>
</dbReference>
<dbReference type="AlphaFoldDB" id="Q11F99"/>